<dbReference type="Proteomes" id="UP000011115">
    <property type="component" value="Unassembled WGS sequence"/>
</dbReference>
<dbReference type="FunCoup" id="M1ANG9">
    <property type="interactions" value="8"/>
</dbReference>
<dbReference type="Gramene" id="PGSC0003DMT400026630">
    <property type="protein sequence ID" value="PGSC0003DMT400026630"/>
    <property type="gene ID" value="PGSC0003DMG400010287"/>
</dbReference>
<reference evidence="3" key="2">
    <citation type="submission" date="2015-06" db="UniProtKB">
        <authorList>
            <consortium name="EnsemblPlants"/>
        </authorList>
    </citation>
    <scope>IDENTIFICATION</scope>
    <source>
        <strain evidence="3">DM1-3 516 R44</strain>
    </source>
</reference>
<dbReference type="HOGENOM" id="CLU_001650_21_4_1"/>
<proteinExistence type="predicted"/>
<dbReference type="Pfam" id="PF07727">
    <property type="entry name" value="RVT_2"/>
    <property type="match status" value="1"/>
</dbReference>
<dbReference type="InterPro" id="IPR043502">
    <property type="entry name" value="DNA/RNA_pol_sf"/>
</dbReference>
<dbReference type="SUPFAM" id="SSF53098">
    <property type="entry name" value="Ribonuclease H-like"/>
    <property type="match status" value="1"/>
</dbReference>
<dbReference type="AlphaFoldDB" id="M1ANG9"/>
<reference evidence="4" key="1">
    <citation type="journal article" date="2011" name="Nature">
        <title>Genome sequence and analysis of the tuber crop potato.</title>
        <authorList>
            <consortium name="The Potato Genome Sequencing Consortium"/>
        </authorList>
    </citation>
    <scope>NUCLEOTIDE SEQUENCE [LARGE SCALE GENOMIC DNA]</scope>
    <source>
        <strain evidence="4">cv. DM1-3 516 R44</strain>
    </source>
</reference>
<dbReference type="eggNOG" id="KOG0017">
    <property type="taxonomic scope" value="Eukaryota"/>
</dbReference>
<feature type="compositionally biased region" description="Polar residues" evidence="1">
    <location>
        <begin position="295"/>
        <end position="317"/>
    </location>
</feature>
<dbReference type="InterPro" id="IPR057670">
    <property type="entry name" value="SH3_retrovirus"/>
</dbReference>
<sequence length="893" mass="101748">MARQERLPFPHSTHTSTRIFQLLHIDLWGPYHMVTHDNYRYFITLVDDYSRCTWTQLLTCKSNTLEVIKNFLSMIQTQFNTCVQTIRTDNGLEFVNTETTAFLKNKGIIHEKTCPYTPQQNGVVERKHKYLLETARALLFQSKLPLKYWGECVLCATYIINRLPTSHMKGKCPYELLYNTKPVYSHMRTFGCLCYPTLPKPHRDKFQARTTPHIFLGYPFGSKGYKVLSLATKKIHISRDVVFKESIFPFNVLPDVSSFPSVLHSVPFIDIVHPNIESQLVQHVENTVIDASDTLPHTSPNHVTDSPTTIHSSNPEPTVSCRPSRPHKLPTYLHDYVLPRPMTKPLQNSNISLNSVFSKHQHIPPEVLALESQSLVRNVSNDDEPSSYGEAAMNPAWQHAMTQEFEALHTNHTWDLVNLPNGKKAIGCRWVYKVKPKADGTIERFKARLVVKGYTQEAGVDYTETFSPVIKMTTVRALLATAVKKGWNIFQLDVNNAFLHGDLHEEVYMEVPPGLVVHKPGMVCKLNKSLYGLKQASRQWYAKLTEALYSKGYTHSLNDYSLFHKKSENSSIFVAVYVDDVILTGTSDSEIEELKIFLHDKFKIKDLGRLHYFLGMEVLYKEDGLIISQRKFVLDLLKDYKVASMSSCNSPLDPAVKLHAKEGAPLSEPLFYRKLVGKLNFLTNTRMDISYSVQHLSQFMQDPREPHLQAAFHILRYLKADPTLGIFMSQDQSYNVKAYCDSDWAACPDTRKSVSGYIVLLGNSPLSWKSKKQETISLSSAEAEYRALRKVAGELVWLSRLLTELTLQLPMPIEVYCDSQSALHIARNPVFHERTKHIEVDCHFVRNLLQSGLISLHHISSDNQLADILTKTLTGFKHSTALSKLSVFSTPST</sequence>
<keyword evidence="4" id="KW-1185">Reference proteome</keyword>
<dbReference type="ExpressionAtlas" id="M1ANG9">
    <property type="expression patterns" value="baseline"/>
</dbReference>
<accession>M1ANG9</accession>
<dbReference type="Pfam" id="PF25597">
    <property type="entry name" value="SH3_retrovirus"/>
    <property type="match status" value="1"/>
</dbReference>
<feature type="domain" description="Integrase catalytic" evidence="2">
    <location>
        <begin position="6"/>
        <end position="181"/>
    </location>
</feature>
<dbReference type="STRING" id="4113.M1ANG9"/>
<feature type="region of interest" description="Disordered" evidence="1">
    <location>
        <begin position="293"/>
        <end position="325"/>
    </location>
</feature>
<dbReference type="EnsemblPlants" id="PGSC0003DMT400026630">
    <property type="protein sequence ID" value="PGSC0003DMT400026630"/>
    <property type="gene ID" value="PGSC0003DMG400010287"/>
</dbReference>
<dbReference type="InterPro" id="IPR012337">
    <property type="entry name" value="RNaseH-like_sf"/>
</dbReference>
<dbReference type="PaxDb" id="4113-PGSC0003DMT400026630"/>
<dbReference type="Gene3D" id="3.30.420.10">
    <property type="entry name" value="Ribonuclease H-like superfamily/Ribonuclease H"/>
    <property type="match status" value="1"/>
</dbReference>
<evidence type="ECO:0000259" key="2">
    <source>
        <dbReference type="PROSITE" id="PS50994"/>
    </source>
</evidence>
<protein>
    <recommendedName>
        <fullName evidence="2">Integrase catalytic domain-containing protein</fullName>
    </recommendedName>
</protein>
<dbReference type="InterPro" id="IPR013103">
    <property type="entry name" value="RVT_2"/>
</dbReference>
<dbReference type="PANTHER" id="PTHR11439">
    <property type="entry name" value="GAG-POL-RELATED RETROTRANSPOSON"/>
    <property type="match status" value="1"/>
</dbReference>
<dbReference type="GO" id="GO:0015074">
    <property type="term" value="P:DNA integration"/>
    <property type="evidence" value="ECO:0007669"/>
    <property type="project" value="InterPro"/>
</dbReference>
<dbReference type="SUPFAM" id="SSF56672">
    <property type="entry name" value="DNA/RNA polymerases"/>
    <property type="match status" value="1"/>
</dbReference>
<name>M1ANG9_SOLTU</name>
<dbReference type="InParanoid" id="M1ANG9"/>
<dbReference type="PANTHER" id="PTHR11439:SF469">
    <property type="entry name" value="REVERSE TRANSCRIPTASE TY1_COPIA-TYPE DOMAIN-CONTAINING PROTEIN"/>
    <property type="match status" value="1"/>
</dbReference>
<dbReference type="GO" id="GO:0003676">
    <property type="term" value="F:nucleic acid binding"/>
    <property type="evidence" value="ECO:0007669"/>
    <property type="project" value="InterPro"/>
</dbReference>
<dbReference type="InterPro" id="IPR036397">
    <property type="entry name" value="RNaseH_sf"/>
</dbReference>
<dbReference type="InterPro" id="IPR001584">
    <property type="entry name" value="Integrase_cat-core"/>
</dbReference>
<evidence type="ECO:0000313" key="3">
    <source>
        <dbReference type="EnsemblPlants" id="PGSC0003DMT400026630"/>
    </source>
</evidence>
<dbReference type="CDD" id="cd09272">
    <property type="entry name" value="RNase_HI_RT_Ty1"/>
    <property type="match status" value="1"/>
</dbReference>
<dbReference type="Pfam" id="PF00665">
    <property type="entry name" value="rve"/>
    <property type="match status" value="1"/>
</dbReference>
<evidence type="ECO:0000313" key="4">
    <source>
        <dbReference type="Proteomes" id="UP000011115"/>
    </source>
</evidence>
<dbReference type="PROSITE" id="PS50994">
    <property type="entry name" value="INTEGRASE"/>
    <property type="match status" value="1"/>
</dbReference>
<evidence type="ECO:0000256" key="1">
    <source>
        <dbReference type="SAM" id="MobiDB-lite"/>
    </source>
</evidence>
<organism evidence="3 4">
    <name type="scientific">Solanum tuberosum</name>
    <name type="common">Potato</name>
    <dbReference type="NCBI Taxonomy" id="4113"/>
    <lineage>
        <taxon>Eukaryota</taxon>
        <taxon>Viridiplantae</taxon>
        <taxon>Streptophyta</taxon>
        <taxon>Embryophyta</taxon>
        <taxon>Tracheophyta</taxon>
        <taxon>Spermatophyta</taxon>
        <taxon>Magnoliopsida</taxon>
        <taxon>eudicotyledons</taxon>
        <taxon>Gunneridae</taxon>
        <taxon>Pentapetalae</taxon>
        <taxon>asterids</taxon>
        <taxon>lamiids</taxon>
        <taxon>Solanales</taxon>
        <taxon>Solanaceae</taxon>
        <taxon>Solanoideae</taxon>
        <taxon>Solaneae</taxon>
        <taxon>Solanum</taxon>
    </lineage>
</organism>